<keyword evidence="2" id="KW-1185">Reference proteome</keyword>
<name>A0A9J6CKJ0_POLVA</name>
<reference evidence="1" key="1">
    <citation type="submission" date="2021-03" db="EMBL/GenBank/DDBJ databases">
        <title>Chromosome level genome of the anhydrobiotic midge Polypedilum vanderplanki.</title>
        <authorList>
            <person name="Yoshida Y."/>
            <person name="Kikawada T."/>
            <person name="Gusev O."/>
        </authorList>
    </citation>
    <scope>NUCLEOTIDE SEQUENCE</scope>
    <source>
        <strain evidence="1">NIAS01</strain>
        <tissue evidence="1">Whole body or cell culture</tissue>
    </source>
</reference>
<gene>
    <name evidence="1" type="ORF">PVAND_011820</name>
</gene>
<protein>
    <submittedName>
        <fullName evidence="1">Uncharacterized protein</fullName>
    </submittedName>
</protein>
<evidence type="ECO:0000313" key="2">
    <source>
        <dbReference type="Proteomes" id="UP001107558"/>
    </source>
</evidence>
<accession>A0A9J6CKJ0</accession>
<dbReference type="AlphaFoldDB" id="A0A9J6CKJ0"/>
<dbReference type="EMBL" id="JADBJN010000001">
    <property type="protein sequence ID" value="KAG5682469.1"/>
    <property type="molecule type" value="Genomic_DNA"/>
</dbReference>
<evidence type="ECO:0000313" key="1">
    <source>
        <dbReference type="EMBL" id="KAG5682469.1"/>
    </source>
</evidence>
<dbReference type="Proteomes" id="UP001107558">
    <property type="component" value="Chromosome 1"/>
</dbReference>
<sequence length="85" mass="10448">MRLLDRFNTYFTQGIKLRKSFDVFYDFGLLFLFSSLFFCKEFIEKWEHTQENQKIFQNHARLVATTYEFTLRILVKQLKQLNICH</sequence>
<comment type="caution">
    <text evidence="1">The sequence shown here is derived from an EMBL/GenBank/DDBJ whole genome shotgun (WGS) entry which is preliminary data.</text>
</comment>
<organism evidence="1 2">
    <name type="scientific">Polypedilum vanderplanki</name>
    <name type="common">Sleeping chironomid midge</name>
    <dbReference type="NCBI Taxonomy" id="319348"/>
    <lineage>
        <taxon>Eukaryota</taxon>
        <taxon>Metazoa</taxon>
        <taxon>Ecdysozoa</taxon>
        <taxon>Arthropoda</taxon>
        <taxon>Hexapoda</taxon>
        <taxon>Insecta</taxon>
        <taxon>Pterygota</taxon>
        <taxon>Neoptera</taxon>
        <taxon>Endopterygota</taxon>
        <taxon>Diptera</taxon>
        <taxon>Nematocera</taxon>
        <taxon>Chironomoidea</taxon>
        <taxon>Chironomidae</taxon>
        <taxon>Chironominae</taxon>
        <taxon>Polypedilum</taxon>
        <taxon>Polypedilum</taxon>
    </lineage>
</organism>
<proteinExistence type="predicted"/>